<accession>T1KXF0</accession>
<proteinExistence type="predicted"/>
<dbReference type="EnsemblMetazoa" id="tetur263g00020.1">
    <property type="protein sequence ID" value="tetur263g00020.1"/>
    <property type="gene ID" value="tetur263g00020"/>
</dbReference>
<dbReference type="EMBL" id="CAEY01000684">
    <property type="status" value="NOT_ANNOTATED_CDS"/>
    <property type="molecule type" value="Genomic_DNA"/>
</dbReference>
<evidence type="ECO:0000313" key="1">
    <source>
        <dbReference type="EnsemblMetazoa" id="tetur263g00020.1"/>
    </source>
</evidence>
<dbReference type="HOGENOM" id="CLU_2625176_0_0_1"/>
<evidence type="ECO:0008006" key="3">
    <source>
        <dbReference type="Google" id="ProtNLM"/>
    </source>
</evidence>
<dbReference type="AlphaFoldDB" id="T1KXF0"/>
<dbReference type="Proteomes" id="UP000015104">
    <property type="component" value="Unassembled WGS sequence"/>
</dbReference>
<keyword evidence="2" id="KW-1185">Reference proteome</keyword>
<organism evidence="1 2">
    <name type="scientific">Tetranychus urticae</name>
    <name type="common">Two-spotted spider mite</name>
    <dbReference type="NCBI Taxonomy" id="32264"/>
    <lineage>
        <taxon>Eukaryota</taxon>
        <taxon>Metazoa</taxon>
        <taxon>Ecdysozoa</taxon>
        <taxon>Arthropoda</taxon>
        <taxon>Chelicerata</taxon>
        <taxon>Arachnida</taxon>
        <taxon>Acari</taxon>
        <taxon>Acariformes</taxon>
        <taxon>Trombidiformes</taxon>
        <taxon>Prostigmata</taxon>
        <taxon>Eleutherengona</taxon>
        <taxon>Raphignathae</taxon>
        <taxon>Tetranychoidea</taxon>
        <taxon>Tetranychidae</taxon>
        <taxon>Tetranychus</taxon>
    </lineage>
</organism>
<reference evidence="1" key="2">
    <citation type="submission" date="2015-06" db="UniProtKB">
        <authorList>
            <consortium name="EnsemblMetazoa"/>
        </authorList>
    </citation>
    <scope>IDENTIFICATION</scope>
</reference>
<name>T1KXF0_TETUR</name>
<reference evidence="2" key="1">
    <citation type="submission" date="2011-08" db="EMBL/GenBank/DDBJ databases">
        <authorList>
            <person name="Rombauts S."/>
        </authorList>
    </citation>
    <scope>NUCLEOTIDE SEQUENCE</scope>
    <source>
        <strain evidence="2">London</strain>
    </source>
</reference>
<protein>
    <recommendedName>
        <fullName evidence="3">EamA domain-containing protein</fullName>
    </recommendedName>
</protein>
<sequence length="78" mass="8604">MLRKNFKSLITLIAFSIVVILCKHDLKSIPSERVPLALRCLTGCIGLILTYVSIKLIPLGDSQSIIFSSPVTFPSYLP</sequence>
<evidence type="ECO:0000313" key="2">
    <source>
        <dbReference type="Proteomes" id="UP000015104"/>
    </source>
</evidence>